<feature type="transmembrane region" description="Helical" evidence="2">
    <location>
        <begin position="77"/>
        <end position="95"/>
    </location>
</feature>
<sequence>MRGRSSWGLGMGRGNGGAEKQRTVLPLRAPLPLDSTSAHHRDLFPPSSPPSTRTAHTFGWSSTYTHTPPRRSFLRPAIYVPVFLVIAAGVGWEYFFGANWSALCKAVLHHKYSSDPQLAIWYYRAAHHALLTAHYSTALPEVTGVLLQLGELYKQLGKPARAITV</sequence>
<dbReference type="OrthoDB" id="10050400at2759"/>
<dbReference type="Proteomes" id="UP000070544">
    <property type="component" value="Unassembled WGS sequence"/>
</dbReference>
<keyword evidence="4" id="KW-1185">Reference proteome</keyword>
<name>A0A139AK40_GONPJ</name>
<evidence type="ECO:0000256" key="1">
    <source>
        <dbReference type="SAM" id="MobiDB-lite"/>
    </source>
</evidence>
<organism evidence="3 4">
    <name type="scientific">Gonapodya prolifera (strain JEL478)</name>
    <name type="common">Monoblepharis prolifera</name>
    <dbReference type="NCBI Taxonomy" id="1344416"/>
    <lineage>
        <taxon>Eukaryota</taxon>
        <taxon>Fungi</taxon>
        <taxon>Fungi incertae sedis</taxon>
        <taxon>Chytridiomycota</taxon>
        <taxon>Chytridiomycota incertae sedis</taxon>
        <taxon>Monoblepharidomycetes</taxon>
        <taxon>Monoblepharidales</taxon>
        <taxon>Gonapodyaceae</taxon>
        <taxon>Gonapodya</taxon>
    </lineage>
</organism>
<dbReference type="EMBL" id="KQ965748">
    <property type="protein sequence ID" value="KXS17142.1"/>
    <property type="molecule type" value="Genomic_DNA"/>
</dbReference>
<evidence type="ECO:0000256" key="2">
    <source>
        <dbReference type="SAM" id="Phobius"/>
    </source>
</evidence>
<feature type="region of interest" description="Disordered" evidence="1">
    <location>
        <begin position="1"/>
        <end position="22"/>
    </location>
</feature>
<evidence type="ECO:0000313" key="3">
    <source>
        <dbReference type="EMBL" id="KXS17142.1"/>
    </source>
</evidence>
<keyword evidence="2" id="KW-0812">Transmembrane</keyword>
<evidence type="ECO:0000313" key="4">
    <source>
        <dbReference type="Proteomes" id="UP000070544"/>
    </source>
</evidence>
<protein>
    <submittedName>
        <fullName evidence="3">Uncharacterized protein</fullName>
    </submittedName>
</protein>
<accession>A0A139AK40</accession>
<keyword evidence="2" id="KW-0472">Membrane</keyword>
<dbReference type="AlphaFoldDB" id="A0A139AK40"/>
<gene>
    <name evidence="3" type="ORF">M427DRAFT_30614</name>
</gene>
<reference evidence="3 4" key="1">
    <citation type="journal article" date="2015" name="Genome Biol. Evol.">
        <title>Phylogenomic analyses indicate that early fungi evolved digesting cell walls of algal ancestors of land plants.</title>
        <authorList>
            <person name="Chang Y."/>
            <person name="Wang S."/>
            <person name="Sekimoto S."/>
            <person name="Aerts A.L."/>
            <person name="Choi C."/>
            <person name="Clum A."/>
            <person name="LaButti K.M."/>
            <person name="Lindquist E.A."/>
            <person name="Yee Ngan C."/>
            <person name="Ohm R.A."/>
            <person name="Salamov A.A."/>
            <person name="Grigoriev I.V."/>
            <person name="Spatafora J.W."/>
            <person name="Berbee M.L."/>
        </authorList>
    </citation>
    <scope>NUCLEOTIDE SEQUENCE [LARGE SCALE GENOMIC DNA]</scope>
    <source>
        <strain evidence="3 4">JEL478</strain>
    </source>
</reference>
<keyword evidence="2" id="KW-1133">Transmembrane helix</keyword>
<proteinExistence type="predicted"/>